<dbReference type="RefSeq" id="WP_127161811.1">
    <property type="nucleotide sequence ID" value="NZ_CP029822.1"/>
</dbReference>
<evidence type="ECO:0000313" key="2">
    <source>
        <dbReference type="Proteomes" id="UP000273143"/>
    </source>
</evidence>
<gene>
    <name evidence="1" type="ORF">DM558_01975</name>
</gene>
<keyword evidence="2" id="KW-1185">Reference proteome</keyword>
<accession>A0A3Q9JHF3</accession>
<protein>
    <submittedName>
        <fullName evidence="1">Uncharacterized protein</fullName>
    </submittedName>
</protein>
<dbReference type="Proteomes" id="UP000273143">
    <property type="component" value="Chromosome"/>
</dbReference>
<evidence type="ECO:0000313" key="1">
    <source>
        <dbReference type="EMBL" id="AZS49619.1"/>
    </source>
</evidence>
<reference evidence="2" key="1">
    <citation type="submission" date="2018-06" db="EMBL/GenBank/DDBJ databases">
        <title>Complete genome of Pseudomonas insecticola strain QZS01.</title>
        <authorList>
            <person name="Wang J."/>
            <person name="Su Q."/>
        </authorList>
    </citation>
    <scope>NUCLEOTIDE SEQUENCE [LARGE SCALE GENOMIC DNA]</scope>
    <source>
        <strain evidence="2">QZS01</strain>
    </source>
</reference>
<dbReference type="AlphaFoldDB" id="A0A3Q9JHF3"/>
<organism evidence="1 2">
    <name type="scientific">Entomomonas moraniae</name>
    <dbReference type="NCBI Taxonomy" id="2213226"/>
    <lineage>
        <taxon>Bacteria</taxon>
        <taxon>Pseudomonadati</taxon>
        <taxon>Pseudomonadota</taxon>
        <taxon>Gammaproteobacteria</taxon>
        <taxon>Pseudomonadales</taxon>
        <taxon>Pseudomonadaceae</taxon>
        <taxon>Entomomonas</taxon>
    </lineage>
</organism>
<proteinExistence type="predicted"/>
<dbReference type="EMBL" id="CP029822">
    <property type="protein sequence ID" value="AZS49619.1"/>
    <property type="molecule type" value="Genomic_DNA"/>
</dbReference>
<name>A0A3Q9JHF3_9GAMM</name>
<sequence length="262" mass="29821">MLNKQFFTYDNEAYGDDGLNAAMSAGSILGANEEAQNEVFLPEKYQVLKEDGTVDLEQSARKLSEGYSHLERRLGTGDVPPRSPEEYQVDFNSEVYSFEDFKQEPENIEFLSKAHELGMTQKQVEFVLSEYANRLPELVQAGKELDIEGAHQVLSDVWRTEGEFNQNLRTAYQAFQRYAAPEDLAHIDQIGNNPIVIKMLANIGKAFQEDIGISRASGFQQQDIRQVMSSDAYRNPNHPDHKATHERIKRYYESTYGNQPIG</sequence>
<dbReference type="KEGG" id="emo:DM558_01975"/>